<sequence>MILGSPVLTPMSLILSPDPTLTNPRRRPPLGSSGTPDAGNRLELCVHRKKTDRAHLILRNLDEFDIVYFRALLENDSKIIHEREELARQFGYGPRFPCSFTAPPSARKELCPHWHRSKSGKLERGVLERVKGDCAATFDIYTPYNLEDCPRVVIICRNPHSHAHPHPVKTPPPLLEVFRSLLLDLDWKLADATPRKLMIDSGFMAAFRRALGWNKRFDPPLAALHQSLGNMDHVRRYIDELRFVLFPDGTGFEGAQLLAAQHRELPETEQYVRCAETHTIEDGKTFHLVFCMGRSMSALLLRSKHLSLDTAFKRLNGKWQEFEMETWELNRMKSGIGTRAFTTSQSAQAHLILFTRIFEIAHADTGIPCRFRHIHGQDYELWITDSHKGQALGAGLFCQKLCSELGDVYCPIEPTRLLRTLDPYEQLRRFLRFCTVHNKRNIDKLKPYTTQKVRNAMLSISSSEEHPDLDGAFRTISNGGPWLKDKQVGSKFAIPALYQPASLIPLEIWKSAPATTNGNEQAHRNINRDGVNLTMLGGIMRGMQYDVRAMEALELHSSDGIYSRDQTSTHFRRLQRSLNRHIIVQKRVIATGDDTDVNFSRGGLKNPATGKIRYVPLR</sequence>
<dbReference type="EMBL" id="JARKIB010000006">
    <property type="protein sequence ID" value="KAJ7778963.1"/>
    <property type="molecule type" value="Genomic_DNA"/>
</dbReference>
<name>A0AAD7K654_9AGAR</name>
<evidence type="ECO:0000313" key="2">
    <source>
        <dbReference type="EMBL" id="KAJ7778963.1"/>
    </source>
</evidence>
<evidence type="ECO:0000313" key="3">
    <source>
        <dbReference type="Proteomes" id="UP001215598"/>
    </source>
</evidence>
<keyword evidence="3" id="KW-1185">Reference proteome</keyword>
<evidence type="ECO:0000256" key="1">
    <source>
        <dbReference type="SAM" id="MobiDB-lite"/>
    </source>
</evidence>
<reference evidence="2" key="1">
    <citation type="submission" date="2023-03" db="EMBL/GenBank/DDBJ databases">
        <title>Massive genome expansion in bonnet fungi (Mycena s.s.) driven by repeated elements and novel gene families across ecological guilds.</title>
        <authorList>
            <consortium name="Lawrence Berkeley National Laboratory"/>
            <person name="Harder C.B."/>
            <person name="Miyauchi S."/>
            <person name="Viragh M."/>
            <person name="Kuo A."/>
            <person name="Thoen E."/>
            <person name="Andreopoulos B."/>
            <person name="Lu D."/>
            <person name="Skrede I."/>
            <person name="Drula E."/>
            <person name="Henrissat B."/>
            <person name="Morin E."/>
            <person name="Kohler A."/>
            <person name="Barry K."/>
            <person name="LaButti K."/>
            <person name="Morin E."/>
            <person name="Salamov A."/>
            <person name="Lipzen A."/>
            <person name="Mereny Z."/>
            <person name="Hegedus B."/>
            <person name="Baldrian P."/>
            <person name="Stursova M."/>
            <person name="Weitz H."/>
            <person name="Taylor A."/>
            <person name="Grigoriev I.V."/>
            <person name="Nagy L.G."/>
            <person name="Martin F."/>
            <person name="Kauserud H."/>
        </authorList>
    </citation>
    <scope>NUCLEOTIDE SEQUENCE</scope>
    <source>
        <strain evidence="2">CBHHK182m</strain>
    </source>
</reference>
<feature type="region of interest" description="Disordered" evidence="1">
    <location>
        <begin position="14"/>
        <end position="38"/>
    </location>
</feature>
<comment type="caution">
    <text evidence="2">The sequence shown here is derived from an EMBL/GenBank/DDBJ whole genome shotgun (WGS) entry which is preliminary data.</text>
</comment>
<gene>
    <name evidence="2" type="ORF">B0H16DRAFT_1838049</name>
</gene>
<dbReference type="Proteomes" id="UP001215598">
    <property type="component" value="Unassembled WGS sequence"/>
</dbReference>
<dbReference type="AlphaFoldDB" id="A0AAD7K654"/>
<protein>
    <submittedName>
        <fullName evidence="2">Uncharacterized protein</fullName>
    </submittedName>
</protein>
<accession>A0AAD7K654</accession>
<proteinExistence type="predicted"/>
<organism evidence="2 3">
    <name type="scientific">Mycena metata</name>
    <dbReference type="NCBI Taxonomy" id="1033252"/>
    <lineage>
        <taxon>Eukaryota</taxon>
        <taxon>Fungi</taxon>
        <taxon>Dikarya</taxon>
        <taxon>Basidiomycota</taxon>
        <taxon>Agaricomycotina</taxon>
        <taxon>Agaricomycetes</taxon>
        <taxon>Agaricomycetidae</taxon>
        <taxon>Agaricales</taxon>
        <taxon>Marasmiineae</taxon>
        <taxon>Mycenaceae</taxon>
        <taxon>Mycena</taxon>
    </lineage>
</organism>